<evidence type="ECO:0000313" key="2">
    <source>
        <dbReference type="EMBL" id="KAL2290425.1"/>
    </source>
</evidence>
<organism evidence="2 3">
    <name type="scientific">Diaporthe vaccinii</name>
    <dbReference type="NCBI Taxonomy" id="105482"/>
    <lineage>
        <taxon>Eukaryota</taxon>
        <taxon>Fungi</taxon>
        <taxon>Dikarya</taxon>
        <taxon>Ascomycota</taxon>
        <taxon>Pezizomycotina</taxon>
        <taxon>Sordariomycetes</taxon>
        <taxon>Sordariomycetidae</taxon>
        <taxon>Diaporthales</taxon>
        <taxon>Diaporthaceae</taxon>
        <taxon>Diaporthe</taxon>
        <taxon>Diaporthe eres species complex</taxon>
    </lineage>
</organism>
<dbReference type="Proteomes" id="UP001600888">
    <property type="component" value="Unassembled WGS sequence"/>
</dbReference>
<reference evidence="2 3" key="1">
    <citation type="submission" date="2024-03" db="EMBL/GenBank/DDBJ databases">
        <title>A high-quality draft genome sequence of Diaporthe vaccinii, a causative agent of upright dieback and viscid rot disease in cranberry plants.</title>
        <authorList>
            <person name="Sarrasin M."/>
            <person name="Lang B.F."/>
            <person name="Burger G."/>
        </authorList>
    </citation>
    <scope>NUCLEOTIDE SEQUENCE [LARGE SCALE GENOMIC DNA]</scope>
    <source>
        <strain evidence="2 3">IS7</strain>
    </source>
</reference>
<dbReference type="InterPro" id="IPR038464">
    <property type="entry name" value="Ribosomal_eL38_sf"/>
</dbReference>
<protein>
    <submittedName>
        <fullName evidence="2">Uncharacterized protein</fullName>
    </submittedName>
</protein>
<sequence>MTDGVGIARRLNSTSDRDDNTQSRTALQESTVKKSDKMAQEISDIKKFIEVCRRKDASCMFRSQPTR</sequence>
<proteinExistence type="predicted"/>
<dbReference type="Gene3D" id="3.30.720.90">
    <property type="match status" value="1"/>
</dbReference>
<evidence type="ECO:0000313" key="3">
    <source>
        <dbReference type="Proteomes" id="UP001600888"/>
    </source>
</evidence>
<evidence type="ECO:0000256" key="1">
    <source>
        <dbReference type="SAM" id="MobiDB-lite"/>
    </source>
</evidence>
<name>A0ABR4F7B8_9PEZI</name>
<gene>
    <name evidence="2" type="ORF">FJTKL_15535</name>
</gene>
<feature type="region of interest" description="Disordered" evidence="1">
    <location>
        <begin position="1"/>
        <end position="39"/>
    </location>
</feature>
<accession>A0ABR4F7B8</accession>
<dbReference type="EMBL" id="JBAWTH010000009">
    <property type="protein sequence ID" value="KAL2290425.1"/>
    <property type="molecule type" value="Genomic_DNA"/>
</dbReference>
<keyword evidence="3" id="KW-1185">Reference proteome</keyword>
<comment type="caution">
    <text evidence="2">The sequence shown here is derived from an EMBL/GenBank/DDBJ whole genome shotgun (WGS) entry which is preliminary data.</text>
</comment>